<dbReference type="CDD" id="cd00110">
    <property type="entry name" value="LamG"/>
    <property type="match status" value="4"/>
</dbReference>
<dbReference type="SUPFAM" id="SSF49899">
    <property type="entry name" value="Concanavalin A-like lectins/glucanases"/>
    <property type="match status" value="4"/>
</dbReference>
<dbReference type="EMBL" id="JH432116">
    <property type="status" value="NOT_ANNOTATED_CDS"/>
    <property type="molecule type" value="Genomic_DNA"/>
</dbReference>
<feature type="signal peptide" evidence="11">
    <location>
        <begin position="1"/>
        <end position="19"/>
    </location>
</feature>
<dbReference type="SUPFAM" id="SSF49785">
    <property type="entry name" value="Galactose-binding domain-like"/>
    <property type="match status" value="1"/>
</dbReference>
<dbReference type="CDD" id="cd00057">
    <property type="entry name" value="FA58C"/>
    <property type="match status" value="1"/>
</dbReference>
<feature type="domain" description="EGF-like" evidence="14">
    <location>
        <begin position="931"/>
        <end position="967"/>
    </location>
</feature>
<dbReference type="FunFam" id="2.60.120.260:FF:000016">
    <property type="entry name" value="Contactin-associated protein-like 4 isoform 1"/>
    <property type="match status" value="1"/>
</dbReference>
<evidence type="ECO:0000256" key="9">
    <source>
        <dbReference type="PROSITE-ProRule" id="PRU00076"/>
    </source>
</evidence>
<feature type="domain" description="Laminin G" evidence="13">
    <location>
        <begin position="167"/>
        <end position="341"/>
    </location>
</feature>
<keyword evidence="6 10" id="KW-1133">Transmembrane helix</keyword>
<feature type="domain" description="Laminin G" evidence="13">
    <location>
        <begin position="347"/>
        <end position="507"/>
    </location>
</feature>
<evidence type="ECO:0000259" key="12">
    <source>
        <dbReference type="PROSITE" id="PS50022"/>
    </source>
</evidence>
<dbReference type="SMART" id="SM00282">
    <property type="entry name" value="LamG"/>
    <property type="match status" value="4"/>
</dbReference>
<comment type="similarity">
    <text evidence="2">Belongs to the neurexin family.</text>
</comment>
<evidence type="ECO:0000256" key="1">
    <source>
        <dbReference type="ARBA" id="ARBA00004479"/>
    </source>
</evidence>
<evidence type="ECO:0000256" key="3">
    <source>
        <dbReference type="ARBA" id="ARBA00022536"/>
    </source>
</evidence>
<dbReference type="PROSITE" id="PS50022">
    <property type="entry name" value="FA58C_3"/>
    <property type="match status" value="1"/>
</dbReference>
<sequence length="1267" mass="143356">MYWILLFLCLYASLEITHTADCDYPLVAHSTLKATSSASASRGPDKARLDSQVAWTAGNSDFGQYLIIDLGQKKNITSIATQGRPFYTEYVQEYRIEFGNNGLDFSEYKDTEGNVKLFRGNVDGDHTQQNYFETPIIAQWVRINPTRWHDRISMRVELYGCEYHAETINFDGMSVIRKELRNSVIMSSRDYFRLRFKTNKADGILVYSRGTQGDLFALQIVENQLLLNIDLGAKLMTSISVGSLLDDNLWHDVLITRNRRDLTFTVDRVLVKRQIRGDFTQLDLNREMFIGGVLNFNQEGLIVTENFTGCIENLFVNHSNIIAEMKENPIDYWRLGVVYSCIQEQVTPVTFKTRTSHLKLRGYEGISSMNISVDFRTFDADGLLVFHKFLQGYVEMLLIDRCLQVTVQGQEGSKLHIKRYEILNDGKWHKVMLILAANFAQVNIDDQPSLTKKSYTFKTGPQYLIAGGVYDLRGFVGCMRSISVDGNRINPSNVASSSEGEVVFDSCQMIDKCNPNPCEHDGTCHQTWETFTCNCNNTGYGGAVCHTSLYGLSCEAYRQGDMLSKAVDIKIDVDGSGDLPPFLVTCEFPVNELARTYLGHKNERTTIVNGFETPGSFIQDITYNAEFSQITQLINRSISCRQHLAYECFRARLLNSPVPEKAPFRPFSWWVSRSNQPMDYWGGSLPGSRKCQCGLYGQCSDPNRWCNCDSFSDKWQRDEGLIEQKEFLPVRQLRIGDTGTPMDDKQGKYTLGKLICEGDNLFEDVITFTLKDAVVQLPRFDWGHSADIYFQFKTTVKDAVLLHSQGPTDYIKVSIQTGNTIQFSYFAGNSIPSVTVTTASLLADNRWHSVLVERNRKEARILVDGSHERVAPEPLGPIRAIHLTSNLVVGATVDYREGYVGCMRSLLLNGQPVPLQTYALKEPYGLLRGCVGKCESSPCLNNGTCWEEYNKYTCDCRYTAFKGPICADEIGVWMRSDMMIQYDFEGTYKSTIAEKIRIGFTTTEHKGMLLGLFGHTGEYFNLMMSTSGEMKMVFDFGFERQEMIYADKSLADGQSHDVRITRSNNGLQLNIKVDNYQTKSWHYKNEGSQDVQFNNLRYLFIGRNHTMNKGDGFVGCISRVEFDDVYPLKLLFQEERPANIYAHPANISEDYCGIDPVTYPPETKPTRIPNPVDVDSAWLDSDHPQQTDTAVLGGVLALIFIALVIMAILIGRYAARHKGEYRTHEDMGAQDAPDADTAIVQGQTGHDVSKKKECLYSILIFLIRSGI</sequence>
<keyword evidence="4 10" id="KW-0812">Transmembrane</keyword>
<dbReference type="Pfam" id="PF00008">
    <property type="entry name" value="EGF"/>
    <property type="match status" value="1"/>
</dbReference>
<evidence type="ECO:0008006" key="17">
    <source>
        <dbReference type="Google" id="ProtNLM"/>
    </source>
</evidence>
<dbReference type="Gene3D" id="2.60.120.1000">
    <property type="match status" value="1"/>
</dbReference>
<dbReference type="Gene3D" id="2.60.120.260">
    <property type="entry name" value="Galactose-binding domain-like"/>
    <property type="match status" value="1"/>
</dbReference>
<evidence type="ECO:0000256" key="5">
    <source>
        <dbReference type="ARBA" id="ARBA00022729"/>
    </source>
</evidence>
<evidence type="ECO:0000256" key="8">
    <source>
        <dbReference type="ARBA" id="ARBA00023157"/>
    </source>
</evidence>
<dbReference type="Proteomes" id="UP000014500">
    <property type="component" value="Unassembled WGS sequence"/>
</dbReference>
<evidence type="ECO:0000259" key="13">
    <source>
        <dbReference type="PROSITE" id="PS50025"/>
    </source>
</evidence>
<dbReference type="Gene3D" id="2.60.120.200">
    <property type="match status" value="4"/>
</dbReference>
<keyword evidence="16" id="KW-1185">Reference proteome</keyword>
<dbReference type="InterPro" id="IPR050372">
    <property type="entry name" value="Neurexin-related_CASP"/>
</dbReference>
<dbReference type="SMART" id="SM00181">
    <property type="entry name" value="EGF"/>
    <property type="match status" value="2"/>
</dbReference>
<dbReference type="EnsemblMetazoa" id="SMAR012183-RA">
    <property type="protein sequence ID" value="SMAR012183-PA"/>
    <property type="gene ID" value="SMAR012183"/>
</dbReference>
<dbReference type="STRING" id="126957.T1JED8"/>
<feature type="domain" description="EGF-like" evidence="14">
    <location>
        <begin position="509"/>
        <end position="546"/>
    </location>
</feature>
<dbReference type="PROSITE" id="PS01286">
    <property type="entry name" value="FA58C_2"/>
    <property type="match status" value="1"/>
</dbReference>
<dbReference type="SMART" id="SM00231">
    <property type="entry name" value="FA58C"/>
    <property type="match status" value="1"/>
</dbReference>
<dbReference type="CDD" id="cd00054">
    <property type="entry name" value="EGF_CA"/>
    <property type="match status" value="2"/>
</dbReference>
<dbReference type="InterPro" id="IPR001791">
    <property type="entry name" value="Laminin_G"/>
</dbReference>
<evidence type="ECO:0000313" key="15">
    <source>
        <dbReference type="EnsemblMetazoa" id="SMAR012183-PA"/>
    </source>
</evidence>
<dbReference type="PhylomeDB" id="T1JED8"/>
<dbReference type="PANTHER" id="PTHR15036">
    <property type="entry name" value="PIKACHURIN-LIKE PROTEIN"/>
    <property type="match status" value="1"/>
</dbReference>
<comment type="subcellular location">
    <subcellularLocation>
        <location evidence="1">Membrane</location>
        <topology evidence="1">Single-pass type I membrane protein</topology>
    </subcellularLocation>
</comment>
<dbReference type="InterPro" id="IPR000742">
    <property type="entry name" value="EGF"/>
</dbReference>
<reference evidence="16" key="1">
    <citation type="submission" date="2011-05" db="EMBL/GenBank/DDBJ databases">
        <authorList>
            <person name="Richards S.R."/>
            <person name="Qu J."/>
            <person name="Jiang H."/>
            <person name="Jhangiani S.N."/>
            <person name="Agravi P."/>
            <person name="Goodspeed R."/>
            <person name="Gross S."/>
            <person name="Mandapat C."/>
            <person name="Jackson L."/>
            <person name="Mathew T."/>
            <person name="Pu L."/>
            <person name="Thornton R."/>
            <person name="Saada N."/>
            <person name="Wilczek-Boney K.B."/>
            <person name="Lee S."/>
            <person name="Kovar C."/>
            <person name="Wu Y."/>
            <person name="Scherer S.E."/>
            <person name="Worley K.C."/>
            <person name="Muzny D.M."/>
            <person name="Gibbs R."/>
        </authorList>
    </citation>
    <scope>NUCLEOTIDE SEQUENCE</scope>
    <source>
        <strain evidence="16">Brora</strain>
    </source>
</reference>
<keyword evidence="3 9" id="KW-0245">EGF-like domain</keyword>
<dbReference type="InterPro" id="IPR008979">
    <property type="entry name" value="Galactose-bd-like_sf"/>
</dbReference>
<evidence type="ECO:0000256" key="2">
    <source>
        <dbReference type="ARBA" id="ARBA00010241"/>
    </source>
</evidence>
<dbReference type="PROSITE" id="PS01285">
    <property type="entry name" value="FA58C_1"/>
    <property type="match status" value="1"/>
</dbReference>
<evidence type="ECO:0000256" key="6">
    <source>
        <dbReference type="ARBA" id="ARBA00022989"/>
    </source>
</evidence>
<dbReference type="InterPro" id="IPR013320">
    <property type="entry name" value="ConA-like_dom_sf"/>
</dbReference>
<feature type="domain" description="Laminin G" evidence="13">
    <location>
        <begin position="971"/>
        <end position="1152"/>
    </location>
</feature>
<comment type="caution">
    <text evidence="9">Lacks conserved residue(s) required for the propagation of feature annotation.</text>
</comment>
<evidence type="ECO:0000256" key="10">
    <source>
        <dbReference type="SAM" id="Phobius"/>
    </source>
</evidence>
<evidence type="ECO:0000256" key="11">
    <source>
        <dbReference type="SAM" id="SignalP"/>
    </source>
</evidence>
<dbReference type="PROSITE" id="PS50026">
    <property type="entry name" value="EGF_3"/>
    <property type="match status" value="2"/>
</dbReference>
<feature type="domain" description="F5/8 type C" evidence="12">
    <location>
        <begin position="9"/>
        <end position="161"/>
    </location>
</feature>
<accession>T1JED8</accession>
<evidence type="ECO:0000256" key="7">
    <source>
        <dbReference type="ARBA" id="ARBA00023136"/>
    </source>
</evidence>
<proteinExistence type="inferred from homology"/>
<keyword evidence="8" id="KW-1015">Disulfide bond</keyword>
<evidence type="ECO:0000256" key="4">
    <source>
        <dbReference type="ARBA" id="ARBA00022692"/>
    </source>
</evidence>
<dbReference type="PANTHER" id="PTHR15036:SF91">
    <property type="entry name" value="NEUREXIN-4"/>
    <property type="match status" value="1"/>
</dbReference>
<keyword evidence="7 10" id="KW-0472">Membrane</keyword>
<dbReference type="HOGENOM" id="CLU_003504_1_0_1"/>
<protein>
    <recommendedName>
        <fullName evidence="17">Neurexin-4</fullName>
    </recommendedName>
</protein>
<dbReference type="OMA" id="GWNCGRE"/>
<evidence type="ECO:0000259" key="14">
    <source>
        <dbReference type="PROSITE" id="PS50026"/>
    </source>
</evidence>
<keyword evidence="5 11" id="KW-0732">Signal</keyword>
<evidence type="ECO:0000313" key="16">
    <source>
        <dbReference type="Proteomes" id="UP000014500"/>
    </source>
</evidence>
<name>T1JED8_STRMM</name>
<dbReference type="Pfam" id="PF02210">
    <property type="entry name" value="Laminin_G_2"/>
    <property type="match status" value="4"/>
</dbReference>
<dbReference type="PROSITE" id="PS50025">
    <property type="entry name" value="LAM_G_DOMAIN"/>
    <property type="match status" value="4"/>
</dbReference>
<feature type="transmembrane region" description="Helical" evidence="10">
    <location>
        <begin position="1190"/>
        <end position="1215"/>
    </location>
</feature>
<feature type="domain" description="Laminin G" evidence="13">
    <location>
        <begin position="764"/>
        <end position="930"/>
    </location>
</feature>
<dbReference type="AlphaFoldDB" id="T1JED8"/>
<dbReference type="GO" id="GO:0016020">
    <property type="term" value="C:membrane"/>
    <property type="evidence" value="ECO:0007669"/>
    <property type="project" value="UniProtKB-SubCell"/>
</dbReference>
<dbReference type="InterPro" id="IPR000421">
    <property type="entry name" value="FA58C"/>
</dbReference>
<dbReference type="eggNOG" id="KOG3516">
    <property type="taxonomic scope" value="Eukaryota"/>
</dbReference>
<dbReference type="Pfam" id="PF00754">
    <property type="entry name" value="F5_F8_type_C"/>
    <property type="match status" value="1"/>
</dbReference>
<organism evidence="15 16">
    <name type="scientific">Strigamia maritima</name>
    <name type="common">European centipede</name>
    <name type="synonym">Geophilus maritimus</name>
    <dbReference type="NCBI Taxonomy" id="126957"/>
    <lineage>
        <taxon>Eukaryota</taxon>
        <taxon>Metazoa</taxon>
        <taxon>Ecdysozoa</taxon>
        <taxon>Arthropoda</taxon>
        <taxon>Myriapoda</taxon>
        <taxon>Chilopoda</taxon>
        <taxon>Pleurostigmophora</taxon>
        <taxon>Geophilomorpha</taxon>
        <taxon>Linotaeniidae</taxon>
        <taxon>Strigamia</taxon>
    </lineage>
</organism>
<reference evidence="15" key="2">
    <citation type="submission" date="2015-02" db="UniProtKB">
        <authorList>
            <consortium name="EnsemblMetazoa"/>
        </authorList>
    </citation>
    <scope>IDENTIFICATION</scope>
</reference>
<dbReference type="Gene3D" id="2.10.25.10">
    <property type="entry name" value="Laminin"/>
    <property type="match status" value="1"/>
</dbReference>
<feature type="chain" id="PRO_5004580258" description="Neurexin-4" evidence="11">
    <location>
        <begin position="20"/>
        <end position="1267"/>
    </location>
</feature>